<sequence>MFEPKTSAPTPVEGILPITKANPEIEKHTNISNPSQAKPQDPFSDSIWARLHSIQSDAHSSLFISAEAAAKTALSIAHSGTSNRTLMIGEEILAPGQPVHTQIS</sequence>
<dbReference type="Proteomes" id="UP001305414">
    <property type="component" value="Unassembled WGS sequence"/>
</dbReference>
<dbReference type="AlphaFoldDB" id="A0AAN7UCC2"/>
<name>A0AAN7UCC2_9PEZI</name>
<keyword evidence="2" id="KW-1185">Reference proteome</keyword>
<organism evidence="1 2">
    <name type="scientific">Xylaria bambusicola</name>
    <dbReference type="NCBI Taxonomy" id="326684"/>
    <lineage>
        <taxon>Eukaryota</taxon>
        <taxon>Fungi</taxon>
        <taxon>Dikarya</taxon>
        <taxon>Ascomycota</taxon>
        <taxon>Pezizomycotina</taxon>
        <taxon>Sordariomycetes</taxon>
        <taxon>Xylariomycetidae</taxon>
        <taxon>Xylariales</taxon>
        <taxon>Xylariaceae</taxon>
        <taxon>Xylaria</taxon>
    </lineage>
</organism>
<gene>
    <name evidence="1" type="ORF">RRF57_001664</name>
</gene>
<proteinExistence type="predicted"/>
<dbReference type="EMBL" id="JAWHQM010000003">
    <property type="protein sequence ID" value="KAK5625948.1"/>
    <property type="molecule type" value="Genomic_DNA"/>
</dbReference>
<accession>A0AAN7UCC2</accession>
<evidence type="ECO:0000313" key="1">
    <source>
        <dbReference type="EMBL" id="KAK5625948.1"/>
    </source>
</evidence>
<evidence type="ECO:0000313" key="2">
    <source>
        <dbReference type="Proteomes" id="UP001305414"/>
    </source>
</evidence>
<protein>
    <submittedName>
        <fullName evidence="1">Uncharacterized protein</fullName>
    </submittedName>
</protein>
<reference evidence="1 2" key="1">
    <citation type="submission" date="2023-10" db="EMBL/GenBank/DDBJ databases">
        <title>Draft genome sequence of Xylaria bambusicola isolate GMP-LS, the root and basal stem rot pathogen of sugarcane in Indonesia.</title>
        <authorList>
            <person name="Selvaraj P."/>
            <person name="Muralishankar V."/>
            <person name="Muruganantham S."/>
            <person name="Sp S."/>
            <person name="Haryani S."/>
            <person name="Lau K.J.X."/>
            <person name="Naqvi N.I."/>
        </authorList>
    </citation>
    <scope>NUCLEOTIDE SEQUENCE [LARGE SCALE GENOMIC DNA]</scope>
    <source>
        <strain evidence="1">GMP-LS</strain>
    </source>
</reference>
<comment type="caution">
    <text evidence="1">The sequence shown here is derived from an EMBL/GenBank/DDBJ whole genome shotgun (WGS) entry which is preliminary data.</text>
</comment>